<dbReference type="Proteomes" id="UP000198558">
    <property type="component" value="Unassembled WGS sequence"/>
</dbReference>
<keyword evidence="2" id="KW-1185">Reference proteome</keyword>
<evidence type="ECO:0000313" key="2">
    <source>
        <dbReference type="Proteomes" id="UP000198558"/>
    </source>
</evidence>
<dbReference type="Pfam" id="PF08902">
    <property type="entry name" value="DUF1848"/>
    <property type="match status" value="1"/>
</dbReference>
<name>A0A1I0GUK5_9FIRM</name>
<evidence type="ECO:0000313" key="1">
    <source>
        <dbReference type="EMBL" id="SET75032.1"/>
    </source>
</evidence>
<dbReference type="AlphaFoldDB" id="A0A1I0GUK5"/>
<gene>
    <name evidence="1" type="ORF">SAMN04489758_13619</name>
</gene>
<dbReference type="OrthoDB" id="9771212at2"/>
<dbReference type="GeneID" id="78289181"/>
<protein>
    <recommendedName>
        <fullName evidence="3">DUF1848 domain-containing protein</fullName>
    </recommendedName>
</protein>
<dbReference type="InterPro" id="IPR014998">
    <property type="entry name" value="DUF1848"/>
</dbReference>
<dbReference type="RefSeq" id="WP_092355792.1">
    <property type="nucleotide sequence ID" value="NZ_FOIN01000036.1"/>
</dbReference>
<organism evidence="1 2">
    <name type="scientific">Thomasclavelia cocleata</name>
    <dbReference type="NCBI Taxonomy" id="69824"/>
    <lineage>
        <taxon>Bacteria</taxon>
        <taxon>Bacillati</taxon>
        <taxon>Bacillota</taxon>
        <taxon>Erysipelotrichia</taxon>
        <taxon>Erysipelotrichales</taxon>
        <taxon>Coprobacillaceae</taxon>
        <taxon>Thomasclavelia</taxon>
    </lineage>
</organism>
<sequence>MILQVSGRTDICALYPKWFINRLKEGYVLVRNPYNKQQVSYINISKDVVDCIAFCTKNPQKIIPYLKMIDELGYKYYFMITITSYDQDIEPGLPPKLSIIKSFINLSNLIGKDRIIWRYDPILLNKRYDIEFHLKMFEKMCQLLFKYTNIVIISYLDIYKNIIGKFNELSEEEIIYLSKHLGAIAAKYNLQIQTCSEKYDLEKYGILKGSCLDKQYIEKLLGYSLEIKNNRNRSNCLCLASIDIGAYSSCDHGCIYCYACNHKIVKKNMLMHNENSPLLLGELNDDDQIIKRTVTSNKKRQLQLNIF</sequence>
<reference evidence="2" key="1">
    <citation type="submission" date="2016-10" db="EMBL/GenBank/DDBJ databases">
        <authorList>
            <person name="Varghese N."/>
            <person name="Submissions S."/>
        </authorList>
    </citation>
    <scope>NUCLEOTIDE SEQUENCE [LARGE SCALE GENOMIC DNA]</scope>
    <source>
        <strain evidence="2">DSM 1551</strain>
    </source>
</reference>
<accession>A0A1I0GUK5</accession>
<dbReference type="EMBL" id="FOIN01000036">
    <property type="protein sequence ID" value="SET75032.1"/>
    <property type="molecule type" value="Genomic_DNA"/>
</dbReference>
<proteinExistence type="predicted"/>
<evidence type="ECO:0008006" key="3">
    <source>
        <dbReference type="Google" id="ProtNLM"/>
    </source>
</evidence>